<keyword evidence="2" id="KW-1185">Reference proteome</keyword>
<dbReference type="EMBL" id="BMAC01000457">
    <property type="protein sequence ID" value="GFP96817.1"/>
    <property type="molecule type" value="Genomic_DNA"/>
</dbReference>
<protein>
    <submittedName>
        <fullName evidence="1">Uncharacterized protein</fullName>
    </submittedName>
</protein>
<sequence>MFGDDILKATIAGNLKLLRDLRNEAGDDEAFRRKCERAGAGAEGLTCLPLLRLRGEILRSAGNKEVMQSLLLKCADIEAHSPNATSPLSVSPLMSGDLLSLHRKRDWPEAFYRAGAAWMLLKPCFEGRKQYFATLSGTH</sequence>
<dbReference type="Proteomes" id="UP000653305">
    <property type="component" value="Unassembled WGS sequence"/>
</dbReference>
<comment type="caution">
    <text evidence="1">The sequence shown here is derived from an EMBL/GenBank/DDBJ whole genome shotgun (WGS) entry which is preliminary data.</text>
</comment>
<dbReference type="AlphaFoldDB" id="A0A830C7X3"/>
<gene>
    <name evidence="1" type="ORF">PHJA_001825800</name>
</gene>
<evidence type="ECO:0000313" key="1">
    <source>
        <dbReference type="EMBL" id="GFP96817.1"/>
    </source>
</evidence>
<reference evidence="1" key="1">
    <citation type="submission" date="2020-07" db="EMBL/GenBank/DDBJ databases">
        <title>Ethylene signaling mediates host invasion by parasitic plants.</title>
        <authorList>
            <person name="Yoshida S."/>
        </authorList>
    </citation>
    <scope>NUCLEOTIDE SEQUENCE</scope>
    <source>
        <strain evidence="1">Okayama</strain>
    </source>
</reference>
<name>A0A830C7X3_9LAMI</name>
<evidence type="ECO:0000313" key="2">
    <source>
        <dbReference type="Proteomes" id="UP000653305"/>
    </source>
</evidence>
<organism evidence="1 2">
    <name type="scientific">Phtheirospermum japonicum</name>
    <dbReference type="NCBI Taxonomy" id="374723"/>
    <lineage>
        <taxon>Eukaryota</taxon>
        <taxon>Viridiplantae</taxon>
        <taxon>Streptophyta</taxon>
        <taxon>Embryophyta</taxon>
        <taxon>Tracheophyta</taxon>
        <taxon>Spermatophyta</taxon>
        <taxon>Magnoliopsida</taxon>
        <taxon>eudicotyledons</taxon>
        <taxon>Gunneridae</taxon>
        <taxon>Pentapetalae</taxon>
        <taxon>asterids</taxon>
        <taxon>lamiids</taxon>
        <taxon>Lamiales</taxon>
        <taxon>Orobanchaceae</taxon>
        <taxon>Orobanchaceae incertae sedis</taxon>
        <taxon>Phtheirospermum</taxon>
    </lineage>
</organism>
<accession>A0A830C7X3</accession>
<proteinExistence type="predicted"/>